<dbReference type="InterPro" id="IPR002654">
    <property type="entry name" value="Glyco_trans_25"/>
</dbReference>
<proteinExistence type="predicted"/>
<protein>
    <recommendedName>
        <fullName evidence="1">Glycosyl transferase family 25 domain-containing protein</fullName>
    </recommendedName>
</protein>
<feature type="domain" description="Glycosyl transferase family 25" evidence="1">
    <location>
        <begin position="160"/>
        <end position="216"/>
    </location>
</feature>
<sequence length="343" mass="38753">MASPRSLVPAIILGAATTILVLCILPFHPSAFFLAPISERNGLLPVPSRTFVISLSRRKDRHEQMELLRRQLNVNWRYVNGQDSSSPLVDKIMAQVQSIRLRDPEYQSNTTVSLPFEWPDAGVPVVPFQDLPLHSTPGPSEPLTCANNDFTLLPYSPTIREYKILSRNRIACWHSHFSVIQHITTRSIQKVSLILEDDVDMELDIRERLLSVWNLLPHDWDVVFLGHCHSNESYYPALELHPPLLTYIHPSHAPLCTHAYALSATGARRLLWHLTYPPFAYSRSIDHALAWLIQSGRIKAFSIVPSVVVQRKIGKSDVMAGKGSAWRENLVHGVLAEDTTVVF</sequence>
<evidence type="ECO:0000313" key="3">
    <source>
        <dbReference type="Proteomes" id="UP001221142"/>
    </source>
</evidence>
<keyword evidence="3" id="KW-1185">Reference proteome</keyword>
<dbReference type="AlphaFoldDB" id="A0AAD7C3T7"/>
<dbReference type="Pfam" id="PF01755">
    <property type="entry name" value="Glyco_transf_25"/>
    <property type="match status" value="1"/>
</dbReference>
<reference evidence="2" key="1">
    <citation type="submission" date="2023-03" db="EMBL/GenBank/DDBJ databases">
        <title>Massive genome expansion in bonnet fungi (Mycena s.s.) driven by repeated elements and novel gene families across ecological guilds.</title>
        <authorList>
            <consortium name="Lawrence Berkeley National Laboratory"/>
            <person name="Harder C.B."/>
            <person name="Miyauchi S."/>
            <person name="Viragh M."/>
            <person name="Kuo A."/>
            <person name="Thoen E."/>
            <person name="Andreopoulos B."/>
            <person name="Lu D."/>
            <person name="Skrede I."/>
            <person name="Drula E."/>
            <person name="Henrissat B."/>
            <person name="Morin E."/>
            <person name="Kohler A."/>
            <person name="Barry K."/>
            <person name="LaButti K."/>
            <person name="Morin E."/>
            <person name="Salamov A."/>
            <person name="Lipzen A."/>
            <person name="Mereny Z."/>
            <person name="Hegedus B."/>
            <person name="Baldrian P."/>
            <person name="Stursova M."/>
            <person name="Weitz H."/>
            <person name="Taylor A."/>
            <person name="Grigoriev I.V."/>
            <person name="Nagy L.G."/>
            <person name="Martin F."/>
            <person name="Kauserud H."/>
        </authorList>
    </citation>
    <scope>NUCLEOTIDE SEQUENCE</scope>
    <source>
        <strain evidence="2">9284</strain>
    </source>
</reference>
<dbReference type="Proteomes" id="UP001221142">
    <property type="component" value="Unassembled WGS sequence"/>
</dbReference>
<evidence type="ECO:0000313" key="2">
    <source>
        <dbReference type="EMBL" id="KAJ7638353.1"/>
    </source>
</evidence>
<accession>A0AAD7C3T7</accession>
<organism evidence="2 3">
    <name type="scientific">Roridomyces roridus</name>
    <dbReference type="NCBI Taxonomy" id="1738132"/>
    <lineage>
        <taxon>Eukaryota</taxon>
        <taxon>Fungi</taxon>
        <taxon>Dikarya</taxon>
        <taxon>Basidiomycota</taxon>
        <taxon>Agaricomycotina</taxon>
        <taxon>Agaricomycetes</taxon>
        <taxon>Agaricomycetidae</taxon>
        <taxon>Agaricales</taxon>
        <taxon>Marasmiineae</taxon>
        <taxon>Mycenaceae</taxon>
        <taxon>Roridomyces</taxon>
    </lineage>
</organism>
<comment type="caution">
    <text evidence="2">The sequence shown here is derived from an EMBL/GenBank/DDBJ whole genome shotgun (WGS) entry which is preliminary data.</text>
</comment>
<name>A0AAD7C3T7_9AGAR</name>
<evidence type="ECO:0000259" key="1">
    <source>
        <dbReference type="Pfam" id="PF01755"/>
    </source>
</evidence>
<gene>
    <name evidence="2" type="ORF">FB45DRAFT_902581</name>
</gene>
<dbReference type="EMBL" id="JARKIF010000005">
    <property type="protein sequence ID" value="KAJ7638353.1"/>
    <property type="molecule type" value="Genomic_DNA"/>
</dbReference>